<protein>
    <submittedName>
        <fullName evidence="1">Uncharacterized protein</fullName>
    </submittedName>
</protein>
<gene>
    <name evidence="1" type="ORF">CPLU01_11330</name>
</gene>
<proteinExistence type="predicted"/>
<evidence type="ECO:0000313" key="2">
    <source>
        <dbReference type="Proteomes" id="UP000654918"/>
    </source>
</evidence>
<organism evidence="1 2">
    <name type="scientific">Colletotrichum plurivorum</name>
    <dbReference type="NCBI Taxonomy" id="2175906"/>
    <lineage>
        <taxon>Eukaryota</taxon>
        <taxon>Fungi</taxon>
        <taxon>Dikarya</taxon>
        <taxon>Ascomycota</taxon>
        <taxon>Pezizomycotina</taxon>
        <taxon>Sordariomycetes</taxon>
        <taxon>Hypocreomycetidae</taxon>
        <taxon>Glomerellales</taxon>
        <taxon>Glomerellaceae</taxon>
        <taxon>Colletotrichum</taxon>
        <taxon>Colletotrichum orchidearum species complex</taxon>
    </lineage>
</organism>
<name>A0A8H6K3H3_9PEZI</name>
<dbReference type="Proteomes" id="UP000654918">
    <property type="component" value="Unassembled WGS sequence"/>
</dbReference>
<reference evidence="1" key="1">
    <citation type="journal article" date="2020" name="Phytopathology">
        <title>Genome Sequence Resources of Colletotrichum truncatum, C. plurivorum, C. musicola, and C. sojae: Four Species Pathogenic to Soybean (Glycine max).</title>
        <authorList>
            <person name="Rogerio F."/>
            <person name="Boufleur T.R."/>
            <person name="Ciampi-Guillardi M."/>
            <person name="Sukno S.A."/>
            <person name="Thon M.R."/>
            <person name="Massola Junior N.S."/>
            <person name="Baroncelli R."/>
        </authorList>
    </citation>
    <scope>NUCLEOTIDE SEQUENCE</scope>
    <source>
        <strain evidence="1">LFN00145</strain>
    </source>
</reference>
<dbReference type="EMBL" id="WIGO01000209">
    <property type="protein sequence ID" value="KAF6823616.1"/>
    <property type="molecule type" value="Genomic_DNA"/>
</dbReference>
<evidence type="ECO:0000313" key="1">
    <source>
        <dbReference type="EMBL" id="KAF6823616.1"/>
    </source>
</evidence>
<sequence length="21" mass="2469">MYQQVLRTLEGFGRSKITIVE</sequence>
<keyword evidence="2" id="KW-1185">Reference proteome</keyword>
<accession>A0A8H6K3H3</accession>
<comment type="caution">
    <text evidence="1">The sequence shown here is derived from an EMBL/GenBank/DDBJ whole genome shotgun (WGS) entry which is preliminary data.</text>
</comment>
<dbReference type="AlphaFoldDB" id="A0A8H6K3H3"/>